<proteinExistence type="predicted"/>
<accession>A0A382B9J1</accession>
<reference evidence="1" key="1">
    <citation type="submission" date="2018-05" db="EMBL/GenBank/DDBJ databases">
        <authorList>
            <person name="Lanie J.A."/>
            <person name="Ng W.-L."/>
            <person name="Kazmierczak K.M."/>
            <person name="Andrzejewski T.M."/>
            <person name="Davidsen T.M."/>
            <person name="Wayne K.J."/>
            <person name="Tettelin H."/>
            <person name="Glass J.I."/>
            <person name="Rusch D."/>
            <person name="Podicherti R."/>
            <person name="Tsui H.-C.T."/>
            <person name="Winkler M.E."/>
        </authorList>
    </citation>
    <scope>NUCLEOTIDE SEQUENCE</scope>
</reference>
<evidence type="ECO:0008006" key="2">
    <source>
        <dbReference type="Google" id="ProtNLM"/>
    </source>
</evidence>
<name>A0A382B9J1_9ZZZZ</name>
<gene>
    <name evidence="1" type="ORF">METZ01_LOCUS163183</name>
</gene>
<dbReference type="AlphaFoldDB" id="A0A382B9J1"/>
<evidence type="ECO:0000313" key="1">
    <source>
        <dbReference type="EMBL" id="SVB10329.1"/>
    </source>
</evidence>
<organism evidence="1">
    <name type="scientific">marine metagenome</name>
    <dbReference type="NCBI Taxonomy" id="408172"/>
    <lineage>
        <taxon>unclassified sequences</taxon>
        <taxon>metagenomes</taxon>
        <taxon>ecological metagenomes</taxon>
    </lineage>
</organism>
<dbReference type="EMBL" id="UINC01028763">
    <property type="protein sequence ID" value="SVB10329.1"/>
    <property type="molecule type" value="Genomic_DNA"/>
</dbReference>
<protein>
    <recommendedName>
        <fullName evidence="2">Glycosyltransferase family 61 protein</fullName>
    </recommendedName>
</protein>
<sequence length="260" mass="30294">MAQKNHCDVELLFHWSEKKGQKYKPEDAESLDYRAEYLASLVSPVPQQVKVVHKFESNFHGSHINYDSGNAPQQGINKFHHFWYSSIQNSWVAIHKAELRSDLKRYIAMNTTATHLQTLEEYGKGPWKNWKDPTGLTRWRAIEKLIGTQLNMEVKHVGYETPIEEAIDIYKNCYLAVGYHGSAIWLARYLRCPMIICSAGKEPTRKAFPWAMITHELTDDDIPDMIRLRQKSLSKLSGLYEEFKQYLAEPNLHRLRGQRT</sequence>